<dbReference type="OMA" id="EFHPNCN"/>
<dbReference type="GeneID" id="19882603"/>
<keyword evidence="1 3" id="KW-0853">WD repeat</keyword>
<dbReference type="RefSeq" id="XP_007605338.1">
    <property type="nucleotide sequence ID" value="XM_007605276.1"/>
</dbReference>
<protein>
    <submittedName>
        <fullName evidence="4">Uncharacterized protein</fullName>
    </submittedName>
</protein>
<keyword evidence="2" id="KW-0677">Repeat</keyword>
<dbReference type="PANTHER" id="PTHR19879">
    <property type="entry name" value="TRANSCRIPTION INITIATION FACTOR TFIID"/>
    <property type="match status" value="1"/>
</dbReference>
<feature type="repeat" description="WD" evidence="3">
    <location>
        <begin position="163"/>
        <end position="204"/>
    </location>
</feature>
<keyword evidence="5" id="KW-1185">Reference proteome</keyword>
<dbReference type="SUPFAM" id="SSF50978">
    <property type="entry name" value="WD40 repeat-like"/>
    <property type="match status" value="1"/>
</dbReference>
<dbReference type="InterPro" id="IPR015943">
    <property type="entry name" value="WD40/YVTN_repeat-like_dom_sf"/>
</dbReference>
<dbReference type="PANTHER" id="PTHR19879:SF1">
    <property type="entry name" value="CANNONBALL-RELATED"/>
    <property type="match status" value="1"/>
</dbReference>
<dbReference type="GO" id="GO:0016251">
    <property type="term" value="F:RNA polymerase II general transcription initiation factor activity"/>
    <property type="evidence" value="ECO:0007669"/>
    <property type="project" value="TreeGrafter"/>
</dbReference>
<dbReference type="Proteomes" id="UP000011082">
    <property type="component" value="Unassembled WGS sequence"/>
</dbReference>
<proteinExistence type="predicted"/>
<name>L2GKU4_VITCO</name>
<feature type="repeat" description="WD" evidence="3">
    <location>
        <begin position="205"/>
        <end position="246"/>
    </location>
</feature>
<feature type="repeat" description="WD" evidence="3">
    <location>
        <begin position="247"/>
        <end position="288"/>
    </location>
</feature>
<feature type="repeat" description="WD" evidence="3">
    <location>
        <begin position="121"/>
        <end position="155"/>
    </location>
</feature>
<dbReference type="CDD" id="cd00200">
    <property type="entry name" value="WD40"/>
    <property type="match status" value="1"/>
</dbReference>
<dbReference type="EMBL" id="JH370150">
    <property type="protein sequence ID" value="ELA41100.1"/>
    <property type="molecule type" value="Genomic_DNA"/>
</dbReference>
<dbReference type="Gene3D" id="2.130.10.10">
    <property type="entry name" value="YVTN repeat-like/Quinoprotein amine dehydrogenase"/>
    <property type="match status" value="2"/>
</dbReference>
<dbReference type="InParanoid" id="L2GKU4"/>
<gene>
    <name evidence="4" type="ORF">VICG_01893</name>
</gene>
<evidence type="ECO:0000256" key="1">
    <source>
        <dbReference type="ARBA" id="ARBA00022574"/>
    </source>
</evidence>
<dbReference type="InterPro" id="IPR020472">
    <property type="entry name" value="WD40_PAC1"/>
</dbReference>
<dbReference type="SMART" id="SM00320">
    <property type="entry name" value="WD40"/>
    <property type="match status" value="6"/>
</dbReference>
<evidence type="ECO:0000256" key="3">
    <source>
        <dbReference type="PROSITE-ProRule" id="PRU00221"/>
    </source>
</evidence>
<evidence type="ECO:0000256" key="2">
    <source>
        <dbReference type="ARBA" id="ARBA00022737"/>
    </source>
</evidence>
<dbReference type="GO" id="GO:0005669">
    <property type="term" value="C:transcription factor TFIID complex"/>
    <property type="evidence" value="ECO:0007669"/>
    <property type="project" value="TreeGrafter"/>
</dbReference>
<sequence>VLQLKKQRESRKVDSKIKPSPSQINAQIEKLKDLCKRVSLNKNYLPSICCYTVQNTYESMTCSEISPDSTMLACGYNDSYIDVHSLSKTSLKKLKNSSELSKIDIKGKDEKFEEMGETVRLVGHSGPIYSLKFCSSNKYLISGSADGTVRLWSLDLFKTICVYKAHTFPIWTVDFAPDDFFFASGGADKQAIVWCTKSNKPERLFLASLSDVTVVKFHPNGNYLFTGSSDHKIRMHHIESAKVVRVFCGHSDAISCVDISHDGKYMVSGSKDKTVILWDIEPSKILIKFTGHESTVYSVSFSYFGNIICSSGADNSIRLWDKSDPSGACLGTYYTKNTPIHCAKFGYRNIVSCVGPFMG</sequence>
<dbReference type="PROSITE" id="PS50082">
    <property type="entry name" value="WD_REPEATS_2"/>
    <property type="match status" value="5"/>
</dbReference>
<dbReference type="PRINTS" id="PR00320">
    <property type="entry name" value="GPROTEINBRPT"/>
</dbReference>
<evidence type="ECO:0000313" key="5">
    <source>
        <dbReference type="Proteomes" id="UP000011082"/>
    </source>
</evidence>
<dbReference type="Pfam" id="PF00400">
    <property type="entry name" value="WD40"/>
    <property type="match status" value="5"/>
</dbReference>
<dbReference type="GO" id="GO:0006367">
    <property type="term" value="P:transcription initiation at RNA polymerase II promoter"/>
    <property type="evidence" value="ECO:0007669"/>
    <property type="project" value="TreeGrafter"/>
</dbReference>
<dbReference type="PROSITE" id="PS50294">
    <property type="entry name" value="WD_REPEATS_REGION"/>
    <property type="match status" value="4"/>
</dbReference>
<dbReference type="HOGENOM" id="CLU_000288_57_12_1"/>
<reference evidence="5" key="1">
    <citation type="submission" date="2011-05" db="EMBL/GenBank/DDBJ databases">
        <title>The genome sequence of Vittaforma corneae strain ATCC 50505.</title>
        <authorList>
            <consortium name="The Broad Institute Genome Sequencing Platform"/>
            <person name="Cuomo C."/>
            <person name="Didier E."/>
            <person name="Bowers L."/>
            <person name="Young S.K."/>
            <person name="Zeng Q."/>
            <person name="Gargeya S."/>
            <person name="Fitzgerald M."/>
            <person name="Haas B."/>
            <person name="Abouelleil A."/>
            <person name="Alvarado L."/>
            <person name="Arachchi H.M."/>
            <person name="Berlin A."/>
            <person name="Chapman S.B."/>
            <person name="Gearin G."/>
            <person name="Goldberg J."/>
            <person name="Griggs A."/>
            <person name="Gujja S."/>
            <person name="Hansen M."/>
            <person name="Heiman D."/>
            <person name="Howarth C."/>
            <person name="Larimer J."/>
            <person name="Lui A."/>
            <person name="MacDonald P.J.P."/>
            <person name="McCowen C."/>
            <person name="Montmayeur A."/>
            <person name="Murphy C."/>
            <person name="Neiman D."/>
            <person name="Pearson M."/>
            <person name="Priest M."/>
            <person name="Roberts A."/>
            <person name="Saif S."/>
            <person name="Shea T."/>
            <person name="Sisk P."/>
            <person name="Stolte C."/>
            <person name="Sykes S."/>
            <person name="Wortman J."/>
            <person name="Nusbaum C."/>
            <person name="Birren B."/>
        </authorList>
    </citation>
    <scope>NUCLEOTIDE SEQUENCE [LARGE SCALE GENOMIC DNA]</scope>
    <source>
        <strain evidence="5">ATCC 50505</strain>
    </source>
</reference>
<dbReference type="InterPro" id="IPR019775">
    <property type="entry name" value="WD40_repeat_CS"/>
</dbReference>
<accession>L2GKU4</accession>
<dbReference type="STRING" id="993615.L2GKU4"/>
<dbReference type="AlphaFoldDB" id="L2GKU4"/>
<dbReference type="OrthoDB" id="10266330at2759"/>
<dbReference type="PROSITE" id="PS00678">
    <property type="entry name" value="WD_REPEATS_1"/>
    <property type="match status" value="1"/>
</dbReference>
<dbReference type="InterPro" id="IPR036322">
    <property type="entry name" value="WD40_repeat_dom_sf"/>
</dbReference>
<evidence type="ECO:0000313" key="4">
    <source>
        <dbReference type="EMBL" id="ELA41100.1"/>
    </source>
</evidence>
<dbReference type="InterPro" id="IPR001680">
    <property type="entry name" value="WD40_rpt"/>
</dbReference>
<feature type="non-terminal residue" evidence="4">
    <location>
        <position position="1"/>
    </location>
</feature>
<feature type="repeat" description="WD" evidence="3">
    <location>
        <begin position="289"/>
        <end position="321"/>
    </location>
</feature>
<organism evidence="4 5">
    <name type="scientific">Vittaforma corneae (strain ATCC 50505)</name>
    <name type="common">Microsporidian parasite</name>
    <name type="synonym">Nosema corneum</name>
    <dbReference type="NCBI Taxonomy" id="993615"/>
    <lineage>
        <taxon>Eukaryota</taxon>
        <taxon>Fungi</taxon>
        <taxon>Fungi incertae sedis</taxon>
        <taxon>Microsporidia</taxon>
        <taxon>Nosematidae</taxon>
        <taxon>Vittaforma</taxon>
    </lineage>
</organism>
<dbReference type="VEuPathDB" id="MicrosporidiaDB:VICG_01893"/>